<protein>
    <submittedName>
        <fullName evidence="5">Glycolate oxidase FAD binding subunit</fullName>
    </submittedName>
</protein>
<dbReference type="InterPro" id="IPR016164">
    <property type="entry name" value="FAD-linked_Oxase-like_C"/>
</dbReference>
<evidence type="ECO:0000313" key="6">
    <source>
        <dbReference type="Proteomes" id="UP001232445"/>
    </source>
</evidence>
<dbReference type="PROSITE" id="PS51387">
    <property type="entry name" value="FAD_PCMH"/>
    <property type="match status" value="1"/>
</dbReference>
<evidence type="ECO:0000256" key="3">
    <source>
        <dbReference type="ARBA" id="ARBA00023002"/>
    </source>
</evidence>
<dbReference type="Pfam" id="PF01565">
    <property type="entry name" value="FAD_binding_4"/>
    <property type="match status" value="1"/>
</dbReference>
<dbReference type="InterPro" id="IPR006094">
    <property type="entry name" value="Oxid_FAD_bind_N"/>
</dbReference>
<comment type="caution">
    <text evidence="5">The sequence shown here is derived from an EMBL/GenBank/DDBJ whole genome shotgun (WGS) entry which is preliminary data.</text>
</comment>
<evidence type="ECO:0000256" key="1">
    <source>
        <dbReference type="ARBA" id="ARBA00022630"/>
    </source>
</evidence>
<feature type="domain" description="FAD-binding PCMH-type" evidence="4">
    <location>
        <begin position="23"/>
        <end position="202"/>
    </location>
</feature>
<name>A0ABU0CME8_9BACI</name>
<keyword evidence="6" id="KW-1185">Reference proteome</keyword>
<dbReference type="EMBL" id="JAUSUQ010000001">
    <property type="protein sequence ID" value="MDQ0337599.1"/>
    <property type="molecule type" value="Genomic_DNA"/>
</dbReference>
<dbReference type="InterPro" id="IPR036318">
    <property type="entry name" value="FAD-bd_PCMH-like_sf"/>
</dbReference>
<proteinExistence type="predicted"/>
<dbReference type="PANTHER" id="PTHR11748:SF103">
    <property type="entry name" value="GLYCOLATE OXIDASE SUBUNIT GLCE"/>
    <property type="match status" value="1"/>
</dbReference>
<keyword evidence="2" id="KW-0274">FAD</keyword>
<evidence type="ECO:0000259" key="4">
    <source>
        <dbReference type="PROSITE" id="PS51387"/>
    </source>
</evidence>
<reference evidence="5 6" key="1">
    <citation type="submission" date="2023-07" db="EMBL/GenBank/DDBJ databases">
        <title>Genomic Encyclopedia of Type Strains, Phase IV (KMG-IV): sequencing the most valuable type-strain genomes for metagenomic binning, comparative biology and taxonomic classification.</title>
        <authorList>
            <person name="Goeker M."/>
        </authorList>
    </citation>
    <scope>NUCLEOTIDE SEQUENCE [LARGE SCALE GENOMIC DNA]</scope>
    <source>
        <strain evidence="5 6">DSM 17740</strain>
    </source>
</reference>
<keyword evidence="3" id="KW-0560">Oxidoreductase</keyword>
<gene>
    <name evidence="5" type="ORF">J2S00_000369</name>
</gene>
<dbReference type="SUPFAM" id="SSF55103">
    <property type="entry name" value="FAD-linked oxidases, C-terminal domain"/>
    <property type="match status" value="1"/>
</dbReference>
<dbReference type="InterPro" id="IPR016169">
    <property type="entry name" value="FAD-bd_PCMH_sub2"/>
</dbReference>
<dbReference type="InterPro" id="IPR016166">
    <property type="entry name" value="FAD-bd_PCMH"/>
</dbReference>
<keyword evidence="1" id="KW-0285">Flavoprotein</keyword>
<dbReference type="Gene3D" id="3.30.465.10">
    <property type="match status" value="1"/>
</dbReference>
<dbReference type="SUPFAM" id="SSF56176">
    <property type="entry name" value="FAD-binding/transporter-associated domain-like"/>
    <property type="match status" value="1"/>
</dbReference>
<accession>A0ABU0CME8</accession>
<evidence type="ECO:0000313" key="5">
    <source>
        <dbReference type="EMBL" id="MDQ0337599.1"/>
    </source>
</evidence>
<organism evidence="5 6">
    <name type="scientific">Caldalkalibacillus uzonensis</name>
    <dbReference type="NCBI Taxonomy" id="353224"/>
    <lineage>
        <taxon>Bacteria</taxon>
        <taxon>Bacillati</taxon>
        <taxon>Bacillota</taxon>
        <taxon>Bacilli</taxon>
        <taxon>Bacillales</taxon>
        <taxon>Bacillaceae</taxon>
        <taxon>Caldalkalibacillus</taxon>
    </lineage>
</organism>
<dbReference type="Proteomes" id="UP001232445">
    <property type="component" value="Unassembled WGS sequence"/>
</dbReference>
<dbReference type="PANTHER" id="PTHR11748">
    <property type="entry name" value="D-LACTATE DEHYDROGENASE"/>
    <property type="match status" value="1"/>
</dbReference>
<dbReference type="RefSeq" id="WP_307334832.1">
    <property type="nucleotide sequence ID" value="NZ_JAUSUQ010000001.1"/>
</dbReference>
<sequence>MLITELQQHTEHIEENAHDIDPFGNWAPYTVYPQSEDEVARILSFASRKGLKVIPMGGGTKRGFGGTSAKADLLLSLSRLRGIVEHSPGDLTITVKPGTTIAEIRAALAERGQMLPLDPYWPQTATIGGVVAANDSGPKRLKYGSARDHVIGLCTVYPDGRIIRSGGKVVKNVAGYDMNKLFIGSMGTLGVLTEITMKLRPLPKDERLVLLTFKEDKTDEIRQFVIQLLDSVLEPVTLELLNPLLNKRLAEQEGYGLAIAFEDREKAVDYQVQWIKNNVPQGTYVNILKQDKAREWWHRFAILPPNPSEQYEQAQREVALKIGSKNLDVLPIVEACQRLAGQHGVALEAHGGVGHGLSTVYIRENSPQTETVVNKIRSFVEQKNGYVVIRHAPLSFRQKVSVWGNKPAYFSILEGIRKTIDPQLTLNHKRFVGGL</sequence>
<evidence type="ECO:0000256" key="2">
    <source>
        <dbReference type="ARBA" id="ARBA00022827"/>
    </source>
</evidence>